<sequence>MNRASPPLAKAILLTPASHLEDFQLTVTWLSTTPPHHLRSMDSTIQTLATSNLHSTRSTWIMEMGTRTVTVVSVKTMVLKTGSMKELKKELIIDFMVGLGSD</sequence>
<reference evidence="1 2" key="1">
    <citation type="submission" date="2024-01" db="EMBL/GenBank/DDBJ databases">
        <title>A telomere-to-telomere, gap-free genome of sweet tea (Lithocarpus litseifolius).</title>
        <authorList>
            <person name="Zhou J."/>
        </authorList>
    </citation>
    <scope>NUCLEOTIDE SEQUENCE [LARGE SCALE GENOMIC DNA]</scope>
    <source>
        <strain evidence="1">Zhou-2022a</strain>
        <tissue evidence="1">Leaf</tissue>
    </source>
</reference>
<organism evidence="1 2">
    <name type="scientific">Lithocarpus litseifolius</name>
    <dbReference type="NCBI Taxonomy" id="425828"/>
    <lineage>
        <taxon>Eukaryota</taxon>
        <taxon>Viridiplantae</taxon>
        <taxon>Streptophyta</taxon>
        <taxon>Embryophyta</taxon>
        <taxon>Tracheophyta</taxon>
        <taxon>Spermatophyta</taxon>
        <taxon>Magnoliopsida</taxon>
        <taxon>eudicotyledons</taxon>
        <taxon>Gunneridae</taxon>
        <taxon>Pentapetalae</taxon>
        <taxon>rosids</taxon>
        <taxon>fabids</taxon>
        <taxon>Fagales</taxon>
        <taxon>Fagaceae</taxon>
        <taxon>Lithocarpus</taxon>
    </lineage>
</organism>
<evidence type="ECO:0000313" key="1">
    <source>
        <dbReference type="EMBL" id="KAL0012191.1"/>
    </source>
</evidence>
<keyword evidence="2" id="KW-1185">Reference proteome</keyword>
<accession>A0AAW2DP33</accession>
<dbReference type="EMBL" id="JAZDWU010000002">
    <property type="protein sequence ID" value="KAL0012191.1"/>
    <property type="molecule type" value="Genomic_DNA"/>
</dbReference>
<dbReference type="AlphaFoldDB" id="A0AAW2DP33"/>
<gene>
    <name evidence="1" type="ORF">SO802_007299</name>
</gene>
<protein>
    <submittedName>
        <fullName evidence="1">Uncharacterized protein</fullName>
    </submittedName>
</protein>
<name>A0AAW2DP33_9ROSI</name>
<evidence type="ECO:0000313" key="2">
    <source>
        <dbReference type="Proteomes" id="UP001459277"/>
    </source>
</evidence>
<dbReference type="Proteomes" id="UP001459277">
    <property type="component" value="Unassembled WGS sequence"/>
</dbReference>
<proteinExistence type="predicted"/>
<comment type="caution">
    <text evidence="1">The sequence shown here is derived from an EMBL/GenBank/DDBJ whole genome shotgun (WGS) entry which is preliminary data.</text>
</comment>